<evidence type="ECO:0000313" key="1">
    <source>
        <dbReference type="EMBL" id="VXC64978.1"/>
    </source>
</evidence>
<name>A0A654AB45_BACMY</name>
<organism evidence="1 2">
    <name type="scientific">Bacillus mycoides</name>
    <dbReference type="NCBI Taxonomy" id="1405"/>
    <lineage>
        <taxon>Bacteria</taxon>
        <taxon>Bacillati</taxon>
        <taxon>Bacillota</taxon>
        <taxon>Bacilli</taxon>
        <taxon>Bacillales</taxon>
        <taxon>Bacillaceae</taxon>
        <taxon>Bacillus</taxon>
        <taxon>Bacillus cereus group</taxon>
    </lineage>
</organism>
<dbReference type="AlphaFoldDB" id="A0A654AB45"/>
<proteinExistence type="predicted"/>
<dbReference type="EMBL" id="CABWMC010000029">
    <property type="protein sequence ID" value="VXC64978.1"/>
    <property type="molecule type" value="Genomic_DNA"/>
</dbReference>
<sequence>MLFYELQHVEFSRGKKMSKVSVWIILEYHKLIYYIRNTY</sequence>
<reference evidence="1 2" key="1">
    <citation type="submission" date="2019-10" db="EMBL/GenBank/DDBJ databases">
        <authorList>
            <person name="Karimi E."/>
        </authorList>
    </citation>
    <scope>NUCLEOTIDE SEQUENCE [LARGE SCALE GENOMIC DNA]</scope>
    <source>
        <strain evidence="1">Bacillus sp. 71</strain>
    </source>
</reference>
<accession>A0A654AB45</accession>
<protein>
    <submittedName>
        <fullName evidence="1">Uncharacterized protein</fullName>
    </submittedName>
</protein>
<dbReference type="Proteomes" id="UP000437562">
    <property type="component" value="Unassembled WGS sequence"/>
</dbReference>
<evidence type="ECO:0000313" key="2">
    <source>
        <dbReference type="Proteomes" id="UP000437562"/>
    </source>
</evidence>
<gene>
    <name evidence="1" type="ORF">BACI71_40582</name>
</gene>